<dbReference type="Proteomes" id="UP000002601">
    <property type="component" value="Chromosome"/>
</dbReference>
<evidence type="ECO:0000313" key="3">
    <source>
        <dbReference type="Proteomes" id="UP000002601"/>
    </source>
</evidence>
<proteinExistence type="predicted"/>
<evidence type="ECO:0000313" key="2">
    <source>
        <dbReference type="EMBL" id="ACS81719.1"/>
    </source>
</evidence>
<dbReference type="EMBL" id="CP001649">
    <property type="protein sequence ID" value="ACS81719.1"/>
    <property type="molecule type" value="Genomic_DNA"/>
</dbReference>
<organism evidence="2 3">
    <name type="scientific">Maridesulfovibrio salexigens (strain ATCC 14822 / DSM 2638 / NCIMB 8403 / VKM B-1763)</name>
    <name type="common">Desulfovibrio salexigens</name>
    <dbReference type="NCBI Taxonomy" id="526222"/>
    <lineage>
        <taxon>Bacteria</taxon>
        <taxon>Pseudomonadati</taxon>
        <taxon>Thermodesulfobacteriota</taxon>
        <taxon>Desulfovibrionia</taxon>
        <taxon>Desulfovibrionales</taxon>
        <taxon>Desulfovibrionaceae</taxon>
        <taxon>Maridesulfovibrio</taxon>
    </lineage>
</organism>
<evidence type="ECO:0000259" key="1">
    <source>
        <dbReference type="Pfam" id="PF18066"/>
    </source>
</evidence>
<dbReference type="HOGENOM" id="CLU_2342222_0_0_7"/>
<gene>
    <name evidence="2" type="ordered locus">Desal_3673</name>
</gene>
<dbReference type="eggNOG" id="ENOG50318AM">
    <property type="taxonomic scope" value="Bacteria"/>
</dbReference>
<reference evidence="2 3" key="1">
    <citation type="submission" date="2009-06" db="EMBL/GenBank/DDBJ databases">
        <title>Complete sequence of Desulfovibrio salexigens DSM 2638.</title>
        <authorList>
            <consortium name="US DOE Joint Genome Institute"/>
            <person name="Lucas S."/>
            <person name="Copeland A."/>
            <person name="Lapidus A."/>
            <person name="Glavina del Rio T."/>
            <person name="Tice H."/>
            <person name="Bruce D."/>
            <person name="Goodwin L."/>
            <person name="Pitluck S."/>
            <person name="Munk A.C."/>
            <person name="Brettin T."/>
            <person name="Detter J.C."/>
            <person name="Han C."/>
            <person name="Tapia R."/>
            <person name="Larimer F."/>
            <person name="Land M."/>
            <person name="Hauser L."/>
            <person name="Kyrpides N."/>
            <person name="Anderson I."/>
            <person name="Wall J.D."/>
            <person name="Arkin A.P."/>
            <person name="Dehal P."/>
            <person name="Chivian D."/>
            <person name="Giles B."/>
            <person name="Hazen T.C."/>
        </authorList>
    </citation>
    <scope>NUCLEOTIDE SEQUENCE [LARGE SCALE GENOMIC DNA]</scope>
    <source>
        <strain evidence="3">ATCC 14822 / DSM 2638 / NCIMB 8403 / VKM B-1763</strain>
    </source>
</reference>
<sequence length="93" mass="10294">MAEYTYESLEALLKERIGDAMPEGAMEDIHKALKITEKMEEDGWKFQLEDLSRGSMTETDWRATLKKDGKEFAGQSDHAALAVCVAVADAIVG</sequence>
<keyword evidence="3" id="KW-1185">Reference proteome</keyword>
<dbReference type="RefSeq" id="WP_015853535.1">
    <property type="nucleotide sequence ID" value="NC_012881.1"/>
</dbReference>
<name>C6BU10_MARSD</name>
<dbReference type="KEGG" id="dsa:Desal_3673"/>
<dbReference type="Gene3D" id="3.30.2120.10">
    <property type="entry name" value="Bacillus phage protein-like"/>
    <property type="match status" value="1"/>
</dbReference>
<accession>C6BU10</accession>
<protein>
    <recommendedName>
        <fullName evidence="1">Phage ABA sandwich domain-containing protein</fullName>
    </recommendedName>
</protein>
<dbReference type="InterPro" id="IPR028985">
    <property type="entry name" value="Bacillus_phage_prot-like"/>
</dbReference>
<feature type="domain" description="Phage ABA sandwich" evidence="1">
    <location>
        <begin position="26"/>
        <end position="86"/>
    </location>
</feature>
<dbReference type="AlphaFoldDB" id="C6BU10"/>
<dbReference type="Pfam" id="PF18066">
    <property type="entry name" value="Phage_ABA_S"/>
    <property type="match status" value="1"/>
</dbReference>
<dbReference type="OrthoDB" id="5460395at2"/>
<dbReference type="InterPro" id="IPR041270">
    <property type="entry name" value="Phage_ABA_S"/>
</dbReference>